<accession>A0A9N9LNQ0</accession>
<organism evidence="3 4">
    <name type="scientific">Hymenoscyphus albidus</name>
    <dbReference type="NCBI Taxonomy" id="595503"/>
    <lineage>
        <taxon>Eukaryota</taxon>
        <taxon>Fungi</taxon>
        <taxon>Dikarya</taxon>
        <taxon>Ascomycota</taxon>
        <taxon>Pezizomycotina</taxon>
        <taxon>Leotiomycetes</taxon>
        <taxon>Helotiales</taxon>
        <taxon>Helotiaceae</taxon>
        <taxon>Hymenoscyphus</taxon>
    </lineage>
</organism>
<evidence type="ECO:0000313" key="4">
    <source>
        <dbReference type="Proteomes" id="UP000701801"/>
    </source>
</evidence>
<feature type="region of interest" description="Disordered" evidence="2">
    <location>
        <begin position="239"/>
        <end position="329"/>
    </location>
</feature>
<evidence type="ECO:0000256" key="2">
    <source>
        <dbReference type="SAM" id="MobiDB-lite"/>
    </source>
</evidence>
<dbReference type="Proteomes" id="UP000701801">
    <property type="component" value="Unassembled WGS sequence"/>
</dbReference>
<evidence type="ECO:0000256" key="1">
    <source>
        <dbReference type="SAM" id="Coils"/>
    </source>
</evidence>
<proteinExistence type="predicted"/>
<name>A0A9N9LNQ0_9HELO</name>
<dbReference type="OrthoDB" id="10304896at2759"/>
<evidence type="ECO:0000313" key="3">
    <source>
        <dbReference type="EMBL" id="CAG8975669.1"/>
    </source>
</evidence>
<keyword evidence="1" id="KW-0175">Coiled coil</keyword>
<feature type="compositionally biased region" description="Basic and acidic residues" evidence="2">
    <location>
        <begin position="239"/>
        <end position="255"/>
    </location>
</feature>
<sequence>MANPLNNPNNKFNLWEFHQGDPVPQEGSSELKVLRFLVKTGMHGWEEINRLYKELEAGTNHRLAAADQQLQDSERQNTNMTKTVADQQRMLADQQSRINEMERQIALLTSQSHDQTIKIAGQQVTIADQQSKIADLEQRHRRDKRSIQSTTEKLGAIEANERSARLEVTELEVEVDRVTEQTQRFMALMERGAKVAEARVEQVKGLCQGVLELKGDEIAKKERQIASLEAQVARLERRNHELKGDSSRGGKEQLKRGGLNAESAAKVSERSTFQGQDTPVDTAPDGYVPPPWKVDRPKPMEPGTAGTKRQADFGDQASGFEYFKLPRRM</sequence>
<keyword evidence="4" id="KW-1185">Reference proteome</keyword>
<comment type="caution">
    <text evidence="3">The sequence shown here is derived from an EMBL/GenBank/DDBJ whole genome shotgun (WGS) entry which is preliminary data.</text>
</comment>
<protein>
    <submittedName>
        <fullName evidence="3">Uncharacterized protein</fullName>
    </submittedName>
</protein>
<gene>
    <name evidence="3" type="ORF">HYALB_00007872</name>
</gene>
<feature type="coiled-coil region" evidence="1">
    <location>
        <begin position="63"/>
        <end position="181"/>
    </location>
</feature>
<dbReference type="AlphaFoldDB" id="A0A9N9LNQ0"/>
<dbReference type="EMBL" id="CAJVRM010000147">
    <property type="protein sequence ID" value="CAG8975669.1"/>
    <property type="molecule type" value="Genomic_DNA"/>
</dbReference>
<feature type="compositionally biased region" description="Polar residues" evidence="2">
    <location>
        <begin position="270"/>
        <end position="279"/>
    </location>
</feature>
<reference evidence="3" key="1">
    <citation type="submission" date="2021-07" db="EMBL/GenBank/DDBJ databases">
        <authorList>
            <person name="Durling M."/>
        </authorList>
    </citation>
    <scope>NUCLEOTIDE SEQUENCE</scope>
</reference>